<evidence type="ECO:0000313" key="2">
    <source>
        <dbReference type="EMBL" id="MFC7125127.1"/>
    </source>
</evidence>
<organism evidence="2 3">
    <name type="scientific">Halovenus rubra</name>
    <dbReference type="NCBI Taxonomy" id="869890"/>
    <lineage>
        <taxon>Archaea</taxon>
        <taxon>Methanobacteriati</taxon>
        <taxon>Methanobacteriota</taxon>
        <taxon>Stenosarchaea group</taxon>
        <taxon>Halobacteria</taxon>
        <taxon>Halobacteriales</taxon>
        <taxon>Haloarculaceae</taxon>
        <taxon>Halovenus</taxon>
    </lineage>
</organism>
<sequence length="239" mass="26936">MEGKLESRISKGGQSLEFLEENFDSGPYNDVVYVSANPYTGKIDTEFFELINVWDSGWNSKYQTVLPETVTQAAIEAHEKYPNKRLIVHYMQPHLPFIGEQGMEYRRTYGLDDPEGDTSLSVGPALHYGLTDITTEEAWNGYIENLSIVLDSVAELLDAVDGKSVLTADHGELFGEWIGPVPTPMYGHTPEIRKEELVKVPWFKPEFESRREIVEGSSTQTADSDPAPTKDRLRDLGYL</sequence>
<gene>
    <name evidence="2" type="ORF">ACFQJ7_03615</name>
</gene>
<name>A0ABD5X535_9EURY</name>
<dbReference type="InterPro" id="IPR017850">
    <property type="entry name" value="Alkaline_phosphatase_core_sf"/>
</dbReference>
<evidence type="ECO:0008006" key="4">
    <source>
        <dbReference type="Google" id="ProtNLM"/>
    </source>
</evidence>
<dbReference type="Gene3D" id="3.40.720.10">
    <property type="entry name" value="Alkaline Phosphatase, subunit A"/>
    <property type="match status" value="1"/>
</dbReference>
<proteinExistence type="predicted"/>
<dbReference type="Proteomes" id="UP001596414">
    <property type="component" value="Unassembled WGS sequence"/>
</dbReference>
<dbReference type="EMBL" id="JBHSZQ010000004">
    <property type="protein sequence ID" value="MFC7125127.1"/>
    <property type="molecule type" value="Genomic_DNA"/>
</dbReference>
<reference evidence="2 3" key="1">
    <citation type="journal article" date="2014" name="Int. J. Syst. Evol. Microbiol.">
        <title>Complete genome sequence of Corynebacterium casei LMG S-19264T (=DSM 44701T), isolated from a smear-ripened cheese.</title>
        <authorList>
            <consortium name="US DOE Joint Genome Institute (JGI-PGF)"/>
            <person name="Walter F."/>
            <person name="Albersmeier A."/>
            <person name="Kalinowski J."/>
            <person name="Ruckert C."/>
        </authorList>
    </citation>
    <scope>NUCLEOTIDE SEQUENCE [LARGE SCALE GENOMIC DNA]</scope>
    <source>
        <strain evidence="2 3">CGMCC 4.7215</strain>
    </source>
</reference>
<protein>
    <recommendedName>
        <fullName evidence="4">Sulfatase</fullName>
    </recommendedName>
</protein>
<evidence type="ECO:0000256" key="1">
    <source>
        <dbReference type="SAM" id="MobiDB-lite"/>
    </source>
</evidence>
<comment type="caution">
    <text evidence="2">The sequence shown here is derived from an EMBL/GenBank/DDBJ whole genome shotgun (WGS) entry which is preliminary data.</text>
</comment>
<dbReference type="SUPFAM" id="SSF53649">
    <property type="entry name" value="Alkaline phosphatase-like"/>
    <property type="match status" value="1"/>
</dbReference>
<accession>A0ABD5X535</accession>
<dbReference type="RefSeq" id="WP_267636128.1">
    <property type="nucleotide sequence ID" value="NZ_JAODIY010000004.1"/>
</dbReference>
<feature type="compositionally biased region" description="Basic and acidic residues" evidence="1">
    <location>
        <begin position="228"/>
        <end position="239"/>
    </location>
</feature>
<dbReference type="AlphaFoldDB" id="A0ABD5X535"/>
<feature type="region of interest" description="Disordered" evidence="1">
    <location>
        <begin position="213"/>
        <end position="239"/>
    </location>
</feature>
<evidence type="ECO:0000313" key="3">
    <source>
        <dbReference type="Proteomes" id="UP001596414"/>
    </source>
</evidence>